<gene>
    <name evidence="4" type="ORF">IMSHALPRED_009555</name>
</gene>
<dbReference type="InterPro" id="IPR050577">
    <property type="entry name" value="MAPR/NEUFC/NENF-like"/>
</dbReference>
<dbReference type="Pfam" id="PF00173">
    <property type="entry name" value="Cyt-b5"/>
    <property type="match status" value="1"/>
</dbReference>
<evidence type="ECO:0000259" key="3">
    <source>
        <dbReference type="SMART" id="SM01117"/>
    </source>
</evidence>
<dbReference type="EMBL" id="CAJPDT010000074">
    <property type="protein sequence ID" value="CAF9934002.1"/>
    <property type="molecule type" value="Genomic_DNA"/>
</dbReference>
<dbReference type="SMART" id="SM01117">
    <property type="entry name" value="Cyt-b5"/>
    <property type="match status" value="1"/>
</dbReference>
<accession>A0A8H3FZS4</accession>
<dbReference type="InterPro" id="IPR036400">
    <property type="entry name" value="Cyt_B5-like_heme/steroid_sf"/>
</dbReference>
<evidence type="ECO:0000313" key="4">
    <source>
        <dbReference type="EMBL" id="CAF9934002.1"/>
    </source>
</evidence>
<proteinExistence type="inferred from homology"/>
<feature type="domain" description="Cytochrome b5 heme-binding" evidence="3">
    <location>
        <begin position="52"/>
        <end position="148"/>
    </location>
</feature>
<evidence type="ECO:0000256" key="2">
    <source>
        <dbReference type="SAM" id="MobiDB-lite"/>
    </source>
</evidence>
<dbReference type="GO" id="GO:0020037">
    <property type="term" value="F:heme binding"/>
    <property type="evidence" value="ECO:0007669"/>
    <property type="project" value="UniProtKB-ARBA"/>
</dbReference>
<comment type="caution">
    <text evidence="4">The sequence shown here is derived from an EMBL/GenBank/DDBJ whole genome shotgun (WGS) entry which is preliminary data.</text>
</comment>
<dbReference type="PANTHER" id="PTHR10281">
    <property type="entry name" value="MEMBRANE-ASSOCIATED PROGESTERONE RECEPTOR COMPONENT-RELATED"/>
    <property type="match status" value="1"/>
</dbReference>
<dbReference type="Gene3D" id="3.10.120.10">
    <property type="entry name" value="Cytochrome b5-like heme/steroid binding domain"/>
    <property type="match status" value="1"/>
</dbReference>
<dbReference type="FunFam" id="3.10.120.10:FF:000003">
    <property type="entry name" value="membrane-associated progesterone receptor component 1"/>
    <property type="match status" value="1"/>
</dbReference>
<protein>
    <recommendedName>
        <fullName evidence="3">Cytochrome b5 heme-binding domain-containing protein</fullName>
    </recommendedName>
</protein>
<organism evidence="4 5">
    <name type="scientific">Imshaugia aleurites</name>
    <dbReference type="NCBI Taxonomy" id="172621"/>
    <lineage>
        <taxon>Eukaryota</taxon>
        <taxon>Fungi</taxon>
        <taxon>Dikarya</taxon>
        <taxon>Ascomycota</taxon>
        <taxon>Pezizomycotina</taxon>
        <taxon>Lecanoromycetes</taxon>
        <taxon>OSLEUM clade</taxon>
        <taxon>Lecanoromycetidae</taxon>
        <taxon>Lecanorales</taxon>
        <taxon>Lecanorineae</taxon>
        <taxon>Parmeliaceae</taxon>
        <taxon>Imshaugia</taxon>
    </lineage>
</organism>
<dbReference type="PANTHER" id="PTHR10281:SF115">
    <property type="entry name" value="BINDING PROTEIN, PUTATIVE (AFU_ORTHOLOGUE AFUA_4G06240)-RELATED"/>
    <property type="match status" value="1"/>
</dbReference>
<dbReference type="GO" id="GO:0016020">
    <property type="term" value="C:membrane"/>
    <property type="evidence" value="ECO:0007669"/>
    <property type="project" value="TreeGrafter"/>
</dbReference>
<name>A0A8H3FZS4_9LECA</name>
<dbReference type="InterPro" id="IPR001199">
    <property type="entry name" value="Cyt_B5-like_heme/steroid-bd"/>
</dbReference>
<keyword evidence="5" id="KW-1185">Reference proteome</keyword>
<evidence type="ECO:0000313" key="5">
    <source>
        <dbReference type="Proteomes" id="UP000664534"/>
    </source>
</evidence>
<dbReference type="AlphaFoldDB" id="A0A8H3FZS4"/>
<sequence>MAETGHVEEPKKFAPKDPPKLNPPLDEAISVEDLAKCDGTTAIYRTCGKGDLIVANWSTHGTGTDSSYPTYVAIMGTVFDVSGNTAYSPKNPYNVFAGKDASRALAQSSLKSEDCRPEWQDLPEKEKGVLKDWFTFFSKRYNIVGKVQL</sequence>
<dbReference type="OrthoDB" id="899at2759"/>
<evidence type="ECO:0000256" key="1">
    <source>
        <dbReference type="ARBA" id="ARBA00038357"/>
    </source>
</evidence>
<feature type="compositionally biased region" description="Basic and acidic residues" evidence="2">
    <location>
        <begin position="1"/>
        <end position="19"/>
    </location>
</feature>
<feature type="region of interest" description="Disordered" evidence="2">
    <location>
        <begin position="1"/>
        <end position="25"/>
    </location>
</feature>
<dbReference type="Proteomes" id="UP000664534">
    <property type="component" value="Unassembled WGS sequence"/>
</dbReference>
<dbReference type="GO" id="GO:0005783">
    <property type="term" value="C:endoplasmic reticulum"/>
    <property type="evidence" value="ECO:0007669"/>
    <property type="project" value="TreeGrafter"/>
</dbReference>
<comment type="similarity">
    <text evidence="1">Belongs to the cytochrome b5 family. MAPR subfamily.</text>
</comment>
<dbReference type="SUPFAM" id="SSF55856">
    <property type="entry name" value="Cytochrome b5-like heme/steroid binding domain"/>
    <property type="match status" value="1"/>
</dbReference>
<reference evidence="4" key="1">
    <citation type="submission" date="2021-03" db="EMBL/GenBank/DDBJ databases">
        <authorList>
            <person name="Tagirdzhanova G."/>
        </authorList>
    </citation>
    <scope>NUCLEOTIDE SEQUENCE</scope>
</reference>